<name>J0P2Q0_9BACT</name>
<dbReference type="InterPro" id="IPR028098">
    <property type="entry name" value="Glyco_trans_4-like_N"/>
</dbReference>
<gene>
    <name evidence="4" type="ORF">SapgrDRAFT_2424</name>
</gene>
<feature type="domain" description="Glycosyltransferase subfamily 4-like N-terminal" evidence="3">
    <location>
        <begin position="20"/>
        <end position="170"/>
    </location>
</feature>
<dbReference type="HOGENOM" id="CLU_009583_36_3_10"/>
<dbReference type="Proteomes" id="UP000005113">
    <property type="component" value="Unassembled WGS sequence"/>
</dbReference>
<dbReference type="GO" id="GO:0016757">
    <property type="term" value="F:glycosyltransferase activity"/>
    <property type="evidence" value="ECO:0007669"/>
    <property type="project" value="InterPro"/>
</dbReference>
<dbReference type="Pfam" id="PF00534">
    <property type="entry name" value="Glycos_transf_1"/>
    <property type="match status" value="1"/>
</dbReference>
<dbReference type="Gene3D" id="3.40.50.2000">
    <property type="entry name" value="Glycogen Phosphorylase B"/>
    <property type="match status" value="2"/>
</dbReference>
<protein>
    <submittedName>
        <fullName evidence="4">Glycosyltransferase</fullName>
    </submittedName>
</protein>
<reference evidence="5" key="1">
    <citation type="journal article" date="2012" name="Stand. Genomic Sci.">
        <title>Permanent draft genome sequence of the gliding predator Saprospira grandis strain Sa g1 (= HR1).</title>
        <authorList>
            <person name="Mavromatis K."/>
            <person name="Chertkov O."/>
            <person name="Lapidus A."/>
            <person name="Nolan M."/>
            <person name="Lucas S."/>
            <person name="Tice H."/>
            <person name="Del Rio T.G."/>
            <person name="Cheng J.F."/>
            <person name="Han C."/>
            <person name="Tapia R."/>
            <person name="Bruce D."/>
            <person name="Goodwin L.A."/>
            <person name="Pitluck S."/>
            <person name="Huntemann M."/>
            <person name="Liolios K."/>
            <person name="Pagani I."/>
            <person name="Ivanova N."/>
            <person name="Mikhailova N."/>
            <person name="Pati A."/>
            <person name="Chen A."/>
            <person name="Palaniappan K."/>
            <person name="Land M."/>
            <person name="Brambilla E.M."/>
            <person name="Rohde M."/>
            <person name="Spring S."/>
            <person name="Goker M."/>
            <person name="Detter J.C."/>
            <person name="Bristow J."/>
            <person name="Eisen J.A."/>
            <person name="Markowitz V."/>
            <person name="Hugenholtz P."/>
            <person name="Kyrpides N.C."/>
            <person name="Klenk H.P."/>
            <person name="Woyke T."/>
        </authorList>
    </citation>
    <scope>NUCLEOTIDE SEQUENCE [LARGE SCALE GENOMIC DNA]</scope>
    <source>
        <strain evidence="5">DSM 2844</strain>
    </source>
</reference>
<evidence type="ECO:0000259" key="2">
    <source>
        <dbReference type="Pfam" id="PF00534"/>
    </source>
</evidence>
<dbReference type="EMBL" id="JH719942">
    <property type="protein sequence ID" value="EJF54084.1"/>
    <property type="molecule type" value="Genomic_DNA"/>
</dbReference>
<dbReference type="PANTHER" id="PTHR46401">
    <property type="entry name" value="GLYCOSYLTRANSFERASE WBBK-RELATED"/>
    <property type="match status" value="1"/>
</dbReference>
<dbReference type="PANTHER" id="PTHR46401:SF2">
    <property type="entry name" value="GLYCOSYLTRANSFERASE WBBK-RELATED"/>
    <property type="match status" value="1"/>
</dbReference>
<feature type="domain" description="Glycosyl transferase family 1" evidence="2">
    <location>
        <begin position="188"/>
        <end position="347"/>
    </location>
</feature>
<dbReference type="AlphaFoldDB" id="J0P2Q0"/>
<evidence type="ECO:0000256" key="1">
    <source>
        <dbReference type="ARBA" id="ARBA00022679"/>
    </source>
</evidence>
<dbReference type="GO" id="GO:0009103">
    <property type="term" value="P:lipopolysaccharide biosynthetic process"/>
    <property type="evidence" value="ECO:0007669"/>
    <property type="project" value="TreeGrafter"/>
</dbReference>
<dbReference type="RefSeq" id="WP_002659799.1">
    <property type="nucleotide sequence ID" value="NZ_JH719942.1"/>
</dbReference>
<sequence length="370" mass="42966">MVKKKIYCSVTNDLLQDQRMHRICLSLQTAGYQLTLVGRKQKDSLPLPDRPYAQKRLNCFFQAGKFFYIEYQLRLFFFLIFQQFDILCAVDLDSLPAGHAAARLKGKRLVFDAHEYFEEMPEVVRRPKIRAIWAWIARSYIPKVDLAYTVCQSLADLFEEQHGQPFGVIRNLPLAQPKAQQAVRYPENGPLILIYQGMLNEGRGLEELLAALADFSPQEVQLWLLGKGDKMASLQEQAQSLNLGEQLKFWGFLPPEELQKITPQAHLGLNLLKHQGQSYYFSLANKFFDYVQAEKPSLNMAFPEYQRHLAEYEVALLLEELSPKAISRAIRRLLDEPQLYQQLQANCRLAKQDWLWEKEAQKLLTYYEAL</sequence>
<organism evidence="4 5">
    <name type="scientific">Saprospira grandis DSM 2844</name>
    <dbReference type="NCBI Taxonomy" id="694433"/>
    <lineage>
        <taxon>Bacteria</taxon>
        <taxon>Pseudomonadati</taxon>
        <taxon>Bacteroidota</taxon>
        <taxon>Saprospiria</taxon>
        <taxon>Saprospirales</taxon>
        <taxon>Saprospiraceae</taxon>
        <taxon>Saprospira</taxon>
    </lineage>
</organism>
<evidence type="ECO:0000313" key="4">
    <source>
        <dbReference type="EMBL" id="EJF54084.1"/>
    </source>
</evidence>
<evidence type="ECO:0000313" key="5">
    <source>
        <dbReference type="Proteomes" id="UP000005113"/>
    </source>
</evidence>
<keyword evidence="1 4" id="KW-0808">Transferase</keyword>
<dbReference type="InterPro" id="IPR001296">
    <property type="entry name" value="Glyco_trans_1"/>
</dbReference>
<proteinExistence type="predicted"/>
<dbReference type="Pfam" id="PF13439">
    <property type="entry name" value="Glyco_transf_4"/>
    <property type="match status" value="1"/>
</dbReference>
<evidence type="ECO:0000259" key="3">
    <source>
        <dbReference type="Pfam" id="PF13439"/>
    </source>
</evidence>
<dbReference type="SUPFAM" id="SSF53756">
    <property type="entry name" value="UDP-Glycosyltransferase/glycogen phosphorylase"/>
    <property type="match status" value="1"/>
</dbReference>
<accession>J0P2Q0</accession>